<gene>
    <name evidence="2" type="ORF">PAXINDRAFT_104091</name>
</gene>
<proteinExistence type="predicted"/>
<keyword evidence="3" id="KW-1185">Reference proteome</keyword>
<dbReference type="EMBL" id="KN821660">
    <property type="protein sequence ID" value="KIJ04624.1"/>
    <property type="molecule type" value="Genomic_DNA"/>
</dbReference>
<dbReference type="HOGENOM" id="CLU_1421824_0_0_1"/>
<feature type="compositionally biased region" description="Low complexity" evidence="1">
    <location>
        <begin position="124"/>
        <end position="137"/>
    </location>
</feature>
<feature type="region of interest" description="Disordered" evidence="1">
    <location>
        <begin position="89"/>
        <end position="139"/>
    </location>
</feature>
<dbReference type="Proteomes" id="UP000053647">
    <property type="component" value="Unassembled WGS sequence"/>
</dbReference>
<feature type="compositionally biased region" description="Polar residues" evidence="1">
    <location>
        <begin position="89"/>
        <end position="100"/>
    </location>
</feature>
<protein>
    <submittedName>
        <fullName evidence="2">Unplaced genomic scaffold PAXINscaffold_2338, whole genome shotgun sequence</fullName>
    </submittedName>
</protein>
<evidence type="ECO:0000313" key="2">
    <source>
        <dbReference type="EMBL" id="KIJ04624.1"/>
    </source>
</evidence>
<name>A0A0C9SLL3_PAXIN</name>
<reference evidence="2 3" key="1">
    <citation type="submission" date="2014-06" db="EMBL/GenBank/DDBJ databases">
        <authorList>
            <consortium name="DOE Joint Genome Institute"/>
            <person name="Kuo A."/>
            <person name="Kohler A."/>
            <person name="Nagy L.G."/>
            <person name="Floudas D."/>
            <person name="Copeland A."/>
            <person name="Barry K.W."/>
            <person name="Cichocki N."/>
            <person name="Veneault-Fourrey C."/>
            <person name="LaButti K."/>
            <person name="Lindquist E.A."/>
            <person name="Lipzen A."/>
            <person name="Lundell T."/>
            <person name="Morin E."/>
            <person name="Murat C."/>
            <person name="Sun H."/>
            <person name="Tunlid A."/>
            <person name="Henrissat B."/>
            <person name="Grigoriev I.V."/>
            <person name="Hibbett D.S."/>
            <person name="Martin F."/>
            <person name="Nordberg H.P."/>
            <person name="Cantor M.N."/>
            <person name="Hua S.X."/>
        </authorList>
    </citation>
    <scope>NUCLEOTIDE SEQUENCE [LARGE SCALE GENOMIC DNA]</scope>
    <source>
        <strain evidence="2 3">ATCC 200175</strain>
    </source>
</reference>
<dbReference type="AlphaFoldDB" id="A0A0C9SLL3"/>
<sequence length="193" mass="21923">MAHQQFSYLYREYRGPLPAYGRPTNDSIYQETARHITVNRQIYHPAPTLPADWGINNAYRGDTLPQPPWCLPHNQGWFDSLYPPIAQPASASLNLPSQGTRPEPQRRVPSPPPAAARHWRRSWDASSRSATSPSIEAPSSRTHSFVSEYVEYTWRYRARIPPPDVVQAYSLPGLIPPARHADRATFTFRSYAG</sequence>
<organism evidence="2 3">
    <name type="scientific">Paxillus involutus ATCC 200175</name>
    <dbReference type="NCBI Taxonomy" id="664439"/>
    <lineage>
        <taxon>Eukaryota</taxon>
        <taxon>Fungi</taxon>
        <taxon>Dikarya</taxon>
        <taxon>Basidiomycota</taxon>
        <taxon>Agaricomycotina</taxon>
        <taxon>Agaricomycetes</taxon>
        <taxon>Agaricomycetidae</taxon>
        <taxon>Boletales</taxon>
        <taxon>Paxilineae</taxon>
        <taxon>Paxillaceae</taxon>
        <taxon>Paxillus</taxon>
    </lineage>
</organism>
<reference evidence="3" key="2">
    <citation type="submission" date="2015-01" db="EMBL/GenBank/DDBJ databases">
        <title>Evolutionary Origins and Diversification of the Mycorrhizal Mutualists.</title>
        <authorList>
            <consortium name="DOE Joint Genome Institute"/>
            <consortium name="Mycorrhizal Genomics Consortium"/>
            <person name="Kohler A."/>
            <person name="Kuo A."/>
            <person name="Nagy L.G."/>
            <person name="Floudas D."/>
            <person name="Copeland A."/>
            <person name="Barry K.W."/>
            <person name="Cichocki N."/>
            <person name="Veneault-Fourrey C."/>
            <person name="LaButti K."/>
            <person name="Lindquist E.A."/>
            <person name="Lipzen A."/>
            <person name="Lundell T."/>
            <person name="Morin E."/>
            <person name="Murat C."/>
            <person name="Riley R."/>
            <person name="Ohm R."/>
            <person name="Sun H."/>
            <person name="Tunlid A."/>
            <person name="Henrissat B."/>
            <person name="Grigoriev I.V."/>
            <person name="Hibbett D.S."/>
            <person name="Martin F."/>
        </authorList>
    </citation>
    <scope>NUCLEOTIDE SEQUENCE [LARGE SCALE GENOMIC DNA]</scope>
    <source>
        <strain evidence="3">ATCC 200175</strain>
    </source>
</reference>
<accession>A0A0C9SLL3</accession>
<evidence type="ECO:0000313" key="3">
    <source>
        <dbReference type="Proteomes" id="UP000053647"/>
    </source>
</evidence>
<evidence type="ECO:0000256" key="1">
    <source>
        <dbReference type="SAM" id="MobiDB-lite"/>
    </source>
</evidence>